<proteinExistence type="predicted"/>
<sequence>MSVQQGSGQSCVNKVVEGAGLAAIAFAAGTIATGPQGIVVGTAIGAGVGAGITFIQSDECEDIRYD</sequence>
<evidence type="ECO:0008006" key="3">
    <source>
        <dbReference type="Google" id="ProtNLM"/>
    </source>
</evidence>
<comment type="caution">
    <text evidence="1">The sequence shown here is derived from an EMBL/GenBank/DDBJ whole genome shotgun (WGS) entry which is preliminary data.</text>
</comment>
<reference evidence="2" key="1">
    <citation type="submission" date="2023-07" db="EMBL/GenBank/DDBJ databases">
        <title>Molecular identification of indigenous halophilic bacteria isolated from red sea cost, biodegradation of synthetic dyes and assessment of degraded metabolite toxicity.</title>
        <authorList>
            <person name="Chaieb K."/>
            <person name="Altayb H.N."/>
        </authorList>
    </citation>
    <scope>NUCLEOTIDE SEQUENCE [LARGE SCALE GENOMIC DNA]</scope>
    <source>
        <strain evidence="2">K20</strain>
    </source>
</reference>
<evidence type="ECO:0000313" key="1">
    <source>
        <dbReference type="EMBL" id="MCA2017698.1"/>
    </source>
</evidence>
<accession>A0ABS7YQT3</accession>
<name>A0ABS7YQT3_9VIBR</name>
<organism evidence="1 2">
    <name type="scientific">Vibrio tritonius</name>
    <dbReference type="NCBI Taxonomy" id="1435069"/>
    <lineage>
        <taxon>Bacteria</taxon>
        <taxon>Pseudomonadati</taxon>
        <taxon>Pseudomonadota</taxon>
        <taxon>Gammaproteobacteria</taxon>
        <taxon>Vibrionales</taxon>
        <taxon>Vibrionaceae</taxon>
        <taxon>Vibrio</taxon>
    </lineage>
</organism>
<gene>
    <name evidence="1" type="ORF">LDJ79_16355</name>
</gene>
<protein>
    <recommendedName>
        <fullName evidence="3">Glycine zipper domain-containing protein</fullName>
    </recommendedName>
</protein>
<dbReference type="RefSeq" id="WP_225251394.1">
    <property type="nucleotide sequence ID" value="NZ_JAIWIU010000117.1"/>
</dbReference>
<dbReference type="EMBL" id="JAIWIU010000117">
    <property type="protein sequence ID" value="MCA2017698.1"/>
    <property type="molecule type" value="Genomic_DNA"/>
</dbReference>
<dbReference type="Proteomes" id="UP001199044">
    <property type="component" value="Unassembled WGS sequence"/>
</dbReference>
<evidence type="ECO:0000313" key="2">
    <source>
        <dbReference type="Proteomes" id="UP001199044"/>
    </source>
</evidence>
<keyword evidence="2" id="KW-1185">Reference proteome</keyword>